<dbReference type="Gene3D" id="3.90.70.10">
    <property type="entry name" value="Cysteine proteinases"/>
    <property type="match status" value="1"/>
</dbReference>
<dbReference type="PROSITE" id="PS00139">
    <property type="entry name" value="THIOL_PROTEASE_CYS"/>
    <property type="match status" value="1"/>
</dbReference>
<keyword evidence="4" id="KW-1185">Reference proteome</keyword>
<reference evidence="3 4" key="1">
    <citation type="submission" date="2012-04" db="EMBL/GenBank/DDBJ databases">
        <title>The Genome Sequence of Saprolegnia declina VS20.</title>
        <authorList>
            <consortium name="The Broad Institute Genome Sequencing Platform"/>
            <person name="Russ C."/>
            <person name="Nusbaum C."/>
            <person name="Tyler B."/>
            <person name="van West P."/>
            <person name="Dieguez-Uribeondo J."/>
            <person name="de Bruijn I."/>
            <person name="Tripathy S."/>
            <person name="Jiang R."/>
            <person name="Young S.K."/>
            <person name="Zeng Q."/>
            <person name="Gargeya S."/>
            <person name="Fitzgerald M."/>
            <person name="Haas B."/>
            <person name="Abouelleil A."/>
            <person name="Alvarado L."/>
            <person name="Arachchi H.M."/>
            <person name="Berlin A."/>
            <person name="Chapman S.B."/>
            <person name="Goldberg J."/>
            <person name="Griggs A."/>
            <person name="Gujja S."/>
            <person name="Hansen M."/>
            <person name="Howarth C."/>
            <person name="Imamovic A."/>
            <person name="Larimer J."/>
            <person name="McCowen C."/>
            <person name="Montmayeur A."/>
            <person name="Murphy C."/>
            <person name="Neiman D."/>
            <person name="Pearson M."/>
            <person name="Priest M."/>
            <person name="Roberts A."/>
            <person name="Saif S."/>
            <person name="Shea T."/>
            <person name="Sisk P."/>
            <person name="Sykes S."/>
            <person name="Wortman J."/>
            <person name="Nusbaum C."/>
            <person name="Birren B."/>
        </authorList>
    </citation>
    <scope>NUCLEOTIDE SEQUENCE [LARGE SCALE GENOMIC DNA]</scope>
    <source>
        <strain evidence="3 4">VS20</strain>
    </source>
</reference>
<evidence type="ECO:0000313" key="4">
    <source>
        <dbReference type="Proteomes" id="UP000030762"/>
    </source>
</evidence>
<gene>
    <name evidence="3" type="ORF">SDRG_16347</name>
</gene>
<accession>T0PXP2</accession>
<dbReference type="InterPro" id="IPR000169">
    <property type="entry name" value="Pept_cys_AS"/>
</dbReference>
<dbReference type="InterPro" id="IPR000668">
    <property type="entry name" value="Peptidase_C1A_C"/>
</dbReference>
<dbReference type="Proteomes" id="UP000030762">
    <property type="component" value="Unassembled WGS sequence"/>
</dbReference>
<dbReference type="EMBL" id="JH767255">
    <property type="protein sequence ID" value="EQC25800.1"/>
    <property type="molecule type" value="Genomic_DNA"/>
</dbReference>
<dbReference type="GO" id="GO:0008234">
    <property type="term" value="F:cysteine-type peptidase activity"/>
    <property type="evidence" value="ECO:0007669"/>
    <property type="project" value="InterPro"/>
</dbReference>
<dbReference type="eggNOG" id="ENOG502SY4E">
    <property type="taxonomic scope" value="Eukaryota"/>
</dbReference>
<dbReference type="InterPro" id="IPR038765">
    <property type="entry name" value="Papain-like_cys_pep_sf"/>
</dbReference>
<name>T0PXP2_SAPDV</name>
<dbReference type="Pfam" id="PF00112">
    <property type="entry name" value="Peptidase_C1"/>
    <property type="match status" value="1"/>
</dbReference>
<dbReference type="RefSeq" id="XP_008620775.1">
    <property type="nucleotide sequence ID" value="XM_008622553.1"/>
</dbReference>
<dbReference type="VEuPathDB" id="FungiDB:SDRG_16347"/>
<dbReference type="AlphaFoldDB" id="T0PXP2"/>
<evidence type="ECO:0000313" key="3">
    <source>
        <dbReference type="EMBL" id="EQC25800.1"/>
    </source>
</evidence>
<dbReference type="STRING" id="1156394.T0PXP2"/>
<dbReference type="GeneID" id="19957074"/>
<feature type="signal peptide" evidence="1">
    <location>
        <begin position="1"/>
        <end position="17"/>
    </location>
</feature>
<keyword evidence="1" id="KW-0732">Signal</keyword>
<organism evidence="3 4">
    <name type="scientific">Saprolegnia diclina (strain VS20)</name>
    <dbReference type="NCBI Taxonomy" id="1156394"/>
    <lineage>
        <taxon>Eukaryota</taxon>
        <taxon>Sar</taxon>
        <taxon>Stramenopiles</taxon>
        <taxon>Oomycota</taxon>
        <taxon>Saprolegniomycetes</taxon>
        <taxon>Saprolegniales</taxon>
        <taxon>Saprolegniaceae</taxon>
        <taxon>Saprolegnia</taxon>
    </lineage>
</organism>
<evidence type="ECO:0000259" key="2">
    <source>
        <dbReference type="Pfam" id="PF00112"/>
    </source>
</evidence>
<sequence>MQRITIASAALAAVAAASDIFAQENLDVIKELEQWKKSQAGKKAIESGFVPKPESNGRQEASTSVEALELERFKSTKKVVEQLNKDYPDAEFSVDNPFALMTEDEFAQYVMGSFGQDQRKLRTVDHVARELTPAQREASDVDWSSHKCNEPIKNQGECGSCWTFSSIGVASSRSGNSEMLRYLMGPRSFASLLVVLDRASRCSAAFVSLLWSHWSRSTEYERAFVDNPPSVSPALQALVTAHFVSAAPTLAQSKGEVRDVAPRRSILGHQSTLGRRQKLPRLGPTANALLVLATMAPDAISAFTTAWLSALPADFDTSLELLYPIVTWIDKKLRCCRGSTVEHLTTECLARLRATRAPATLEPAHEMADIAIDPAHCAECHGVAAFLRDGKRAHLDLQLSSWRLCSNVRECVSANPDRLTMPKRSALNTEGILKLPPLAGVSLADYTSTQNDLAHIDHSIATLESMLADATRPAAKRPRYAFNFFA</sequence>
<evidence type="ECO:0000256" key="1">
    <source>
        <dbReference type="SAM" id="SignalP"/>
    </source>
</evidence>
<dbReference type="InParanoid" id="T0PXP2"/>
<dbReference type="SUPFAM" id="SSF54001">
    <property type="entry name" value="Cysteine proteinases"/>
    <property type="match status" value="1"/>
</dbReference>
<feature type="domain" description="Peptidase C1A papain C-terminal" evidence="2">
    <location>
        <begin position="139"/>
        <end position="173"/>
    </location>
</feature>
<protein>
    <recommendedName>
        <fullName evidence="2">Peptidase C1A papain C-terminal domain-containing protein</fullName>
    </recommendedName>
</protein>
<dbReference type="GO" id="GO:0006508">
    <property type="term" value="P:proteolysis"/>
    <property type="evidence" value="ECO:0007669"/>
    <property type="project" value="InterPro"/>
</dbReference>
<feature type="chain" id="PRO_5018726578" description="Peptidase C1A papain C-terminal domain-containing protein" evidence="1">
    <location>
        <begin position="18"/>
        <end position="486"/>
    </location>
</feature>
<dbReference type="OrthoDB" id="10484214at2759"/>
<proteinExistence type="predicted"/>